<accession>F2D2Z8</accession>
<feature type="compositionally biased region" description="Polar residues" evidence="1">
    <location>
        <begin position="31"/>
        <end position="45"/>
    </location>
</feature>
<proteinExistence type="evidence at transcript level"/>
<reference evidence="2" key="1">
    <citation type="journal article" date="2011" name="Plant Physiol.">
        <title>Comprehensive sequence analysis of 24,783 barley full-length cDNAs derived from 12 clone libraries.</title>
        <authorList>
            <person name="Matsumoto T."/>
            <person name="Tanaka T."/>
            <person name="Sakai H."/>
            <person name="Amano N."/>
            <person name="Kanamori H."/>
            <person name="Kurita K."/>
            <person name="Kikuta A."/>
            <person name="Kamiya K."/>
            <person name="Yamamoto M."/>
            <person name="Ikawa H."/>
            <person name="Fujii N."/>
            <person name="Hori K."/>
            <person name="Itoh T."/>
            <person name="Sato K."/>
        </authorList>
    </citation>
    <scope>NUCLEOTIDE SEQUENCE</scope>
    <source>
        <tissue evidence="2">Shoot</tissue>
    </source>
</reference>
<evidence type="ECO:0000313" key="2">
    <source>
        <dbReference type="EMBL" id="BAJ89469.1"/>
    </source>
</evidence>
<name>F2D2Z8_HORVV</name>
<feature type="compositionally biased region" description="Basic residues" evidence="1">
    <location>
        <begin position="12"/>
        <end position="23"/>
    </location>
</feature>
<feature type="region of interest" description="Disordered" evidence="1">
    <location>
        <begin position="1"/>
        <end position="93"/>
    </location>
</feature>
<protein>
    <submittedName>
        <fullName evidence="2">Predicted protein</fullName>
    </submittedName>
</protein>
<organism evidence="2">
    <name type="scientific">Hordeum vulgare subsp. vulgare</name>
    <name type="common">Domesticated barley</name>
    <dbReference type="NCBI Taxonomy" id="112509"/>
    <lineage>
        <taxon>Eukaryota</taxon>
        <taxon>Viridiplantae</taxon>
        <taxon>Streptophyta</taxon>
        <taxon>Embryophyta</taxon>
        <taxon>Tracheophyta</taxon>
        <taxon>Spermatophyta</taxon>
        <taxon>Magnoliopsida</taxon>
        <taxon>Liliopsida</taxon>
        <taxon>Poales</taxon>
        <taxon>Poaceae</taxon>
        <taxon>BOP clade</taxon>
        <taxon>Pooideae</taxon>
        <taxon>Triticodae</taxon>
        <taxon>Triticeae</taxon>
        <taxon>Hordeinae</taxon>
        <taxon>Hordeum</taxon>
    </lineage>
</organism>
<sequence length="93" mass="11075">MRPRAWPTRPLPGRRRWRRRRRMSERNPSRQLTARNRRSNQSAHGLSTRHATKLPRCRSPPPGRRRRSRARAPPPPPPRRRTPPSRPSSAARW</sequence>
<evidence type="ECO:0000256" key="1">
    <source>
        <dbReference type="SAM" id="MobiDB-lite"/>
    </source>
</evidence>
<dbReference type="EMBL" id="AK358255">
    <property type="protein sequence ID" value="BAJ89469.1"/>
    <property type="molecule type" value="mRNA"/>
</dbReference>
<dbReference type="AlphaFoldDB" id="F2D2Z8"/>